<evidence type="ECO:0000256" key="2">
    <source>
        <dbReference type="SAM" id="SignalP"/>
    </source>
</evidence>
<keyword evidence="4" id="KW-1185">Reference proteome</keyword>
<gene>
    <name evidence="3" type="ORF">ACFPOB_09735</name>
</gene>
<accession>A0ABW0INP0</accession>
<feature type="signal peptide" evidence="2">
    <location>
        <begin position="1"/>
        <end position="22"/>
    </location>
</feature>
<protein>
    <submittedName>
        <fullName evidence="3">Uncharacterized protein</fullName>
    </submittedName>
</protein>
<dbReference type="RefSeq" id="WP_377797846.1">
    <property type="nucleotide sequence ID" value="NZ_JBHSLW010000010.1"/>
</dbReference>
<proteinExistence type="predicted"/>
<evidence type="ECO:0000313" key="4">
    <source>
        <dbReference type="Proteomes" id="UP001596053"/>
    </source>
</evidence>
<reference evidence="4" key="1">
    <citation type="journal article" date="2019" name="Int. J. Syst. Evol. Microbiol.">
        <title>The Global Catalogue of Microorganisms (GCM) 10K type strain sequencing project: providing services to taxonomists for standard genome sequencing and annotation.</title>
        <authorList>
            <consortium name="The Broad Institute Genomics Platform"/>
            <consortium name="The Broad Institute Genome Sequencing Center for Infectious Disease"/>
            <person name="Wu L."/>
            <person name="Ma J."/>
        </authorList>
    </citation>
    <scope>NUCLEOTIDE SEQUENCE [LARGE SCALE GENOMIC DNA]</scope>
    <source>
        <strain evidence="4">NCAIM B.01391</strain>
    </source>
</reference>
<name>A0ABW0INP0_9HYPH</name>
<evidence type="ECO:0000313" key="3">
    <source>
        <dbReference type="EMBL" id="MFC5419844.1"/>
    </source>
</evidence>
<feature type="chain" id="PRO_5045849837" evidence="2">
    <location>
        <begin position="23"/>
        <end position="142"/>
    </location>
</feature>
<dbReference type="EMBL" id="JBHSLW010000010">
    <property type="protein sequence ID" value="MFC5419844.1"/>
    <property type="molecule type" value="Genomic_DNA"/>
</dbReference>
<sequence>MMVRAMMSAALGMLVLVAPAAAQIGTPGNAPLAPGGPRQGLGPPSIFDSTPDIRLHAPGPGGLPGAGPPVDYGGTPRGAPRSSNPITMPRYGAVEDPAPRRAIVAYCKTPRRTCVAPSRARANAACFCRLPNGARLRGRVVR</sequence>
<organism evidence="3 4">
    <name type="scientific">Bosea eneae</name>
    <dbReference type="NCBI Taxonomy" id="151454"/>
    <lineage>
        <taxon>Bacteria</taxon>
        <taxon>Pseudomonadati</taxon>
        <taxon>Pseudomonadota</taxon>
        <taxon>Alphaproteobacteria</taxon>
        <taxon>Hyphomicrobiales</taxon>
        <taxon>Boseaceae</taxon>
        <taxon>Bosea</taxon>
    </lineage>
</organism>
<keyword evidence="2" id="KW-0732">Signal</keyword>
<feature type="region of interest" description="Disordered" evidence="1">
    <location>
        <begin position="29"/>
        <end position="94"/>
    </location>
</feature>
<comment type="caution">
    <text evidence="3">The sequence shown here is derived from an EMBL/GenBank/DDBJ whole genome shotgun (WGS) entry which is preliminary data.</text>
</comment>
<dbReference type="Proteomes" id="UP001596053">
    <property type="component" value="Unassembled WGS sequence"/>
</dbReference>
<evidence type="ECO:0000256" key="1">
    <source>
        <dbReference type="SAM" id="MobiDB-lite"/>
    </source>
</evidence>